<evidence type="ECO:0000313" key="2">
    <source>
        <dbReference type="Proteomes" id="UP000002573"/>
    </source>
</evidence>
<dbReference type="RefSeq" id="WP_013143229.1">
    <property type="nucleotide sequence ID" value="NC_014205.1"/>
</dbReference>
<organism evidence="1 2">
    <name type="scientific">Staphylothermus hellenicus (strain DSM 12710 / JCM 10830 / BK20S6-10-b1 / P8)</name>
    <dbReference type="NCBI Taxonomy" id="591019"/>
    <lineage>
        <taxon>Archaea</taxon>
        <taxon>Thermoproteota</taxon>
        <taxon>Thermoprotei</taxon>
        <taxon>Desulfurococcales</taxon>
        <taxon>Desulfurococcaceae</taxon>
        <taxon>Staphylothermus</taxon>
    </lineage>
</organism>
<dbReference type="EMBL" id="CP002051">
    <property type="protein sequence ID" value="ADI32031.1"/>
    <property type="molecule type" value="Genomic_DNA"/>
</dbReference>
<dbReference type="HOGENOM" id="CLU_175270_0_0_2"/>
<reference evidence="2" key="1">
    <citation type="submission" date="2010-05" db="EMBL/GenBank/DDBJ databases">
        <title>Complete sequence of Staphylothermus hellenicus DSM 12710.</title>
        <authorList>
            <consortium name="US DOE Joint Genome Institute"/>
            <person name="Lucas S."/>
            <person name="Copeland A."/>
            <person name="Lapidus A."/>
            <person name="Cheng J.-F."/>
            <person name="Bruce D."/>
            <person name="Goodwin L."/>
            <person name="Pitluck S."/>
            <person name="Davenport K."/>
            <person name="Detter J.C."/>
            <person name="Han C."/>
            <person name="Tapia R."/>
            <person name="Larimer F."/>
            <person name="Land M."/>
            <person name="Hauser L."/>
            <person name="Kyrpides N."/>
            <person name="Mikhailova N."/>
            <person name="Anderson I.J."/>
            <person name="Woyke T."/>
        </authorList>
    </citation>
    <scope>NUCLEOTIDE SEQUENCE [LARGE SCALE GENOMIC DNA]</scope>
    <source>
        <strain evidence="2">DSM 12710 / JCM 10830 / BK20S6-10-b1 / P8</strain>
    </source>
</reference>
<proteinExistence type="predicted"/>
<dbReference type="PANTHER" id="PTHR42244:SF2">
    <property type="entry name" value="ANTITOXIN VAPB3-RELATED"/>
    <property type="match status" value="1"/>
</dbReference>
<reference evidence="1 2" key="2">
    <citation type="journal article" date="2011" name="Stand. Genomic Sci.">
        <title>Complete genome sequence of Staphylothermus hellenicus P8.</title>
        <authorList>
            <person name="Anderson I."/>
            <person name="Wirth R."/>
            <person name="Lucas S."/>
            <person name="Copeland A."/>
            <person name="Lapidus A."/>
            <person name="Cheng J.F."/>
            <person name="Goodwin L."/>
            <person name="Pitluck S."/>
            <person name="Davenport K."/>
            <person name="Detter J.C."/>
            <person name="Han C."/>
            <person name="Tapia R."/>
            <person name="Land M."/>
            <person name="Hauser L."/>
            <person name="Pati A."/>
            <person name="Mikhailova N."/>
            <person name="Woyke T."/>
            <person name="Klenk H.P."/>
            <person name="Kyrpides N."/>
            <person name="Ivanova N."/>
        </authorList>
    </citation>
    <scope>NUCLEOTIDE SEQUENCE [LARGE SCALE GENOMIC DNA]</scope>
    <source>
        <strain evidence="2">DSM 12710 / JCM 10830 / BK20S6-10-b1 / P8</strain>
    </source>
</reference>
<dbReference type="PANTHER" id="PTHR42244">
    <property type="entry name" value="ANTITOXIN VAPB3-RELATED"/>
    <property type="match status" value="1"/>
</dbReference>
<dbReference type="Proteomes" id="UP000002573">
    <property type="component" value="Chromosome"/>
</dbReference>
<evidence type="ECO:0008006" key="3">
    <source>
        <dbReference type="Google" id="ProtNLM"/>
    </source>
</evidence>
<dbReference type="GeneID" id="9234214"/>
<dbReference type="STRING" id="591019.Shell_0925"/>
<protein>
    <recommendedName>
        <fullName evidence="3">CopG family transcriptional regulator</fullName>
    </recommendedName>
</protein>
<sequence length="76" mass="9295">MSVVLSIRIPKKLKEEMDKLKDLVDWPSEIRAFLEERVRRYKRIKVLREVDQILEQLPETPRGLADKLMREDRERY</sequence>
<evidence type="ECO:0000313" key="1">
    <source>
        <dbReference type="EMBL" id="ADI32031.1"/>
    </source>
</evidence>
<name>D7D8D5_STAHD</name>
<dbReference type="InterPro" id="IPR039709">
    <property type="entry name" value="VapB3-like"/>
</dbReference>
<accession>D7D8D5</accession>
<gene>
    <name evidence="1" type="ordered locus">Shell_0925</name>
</gene>
<dbReference type="AlphaFoldDB" id="D7D8D5"/>
<dbReference type="eggNOG" id="arCOG02217">
    <property type="taxonomic scope" value="Archaea"/>
</dbReference>
<keyword evidence="2" id="KW-1185">Reference proteome</keyword>
<dbReference type="OrthoDB" id="27909at2157"/>
<dbReference type="KEGG" id="shc:Shell_0925"/>